<evidence type="ECO:0000256" key="1">
    <source>
        <dbReference type="SAM" id="Phobius"/>
    </source>
</evidence>
<protein>
    <submittedName>
        <fullName evidence="2">Uncharacterized protein</fullName>
    </submittedName>
</protein>
<dbReference type="Proteomes" id="UP000194933">
    <property type="component" value="Unassembled WGS sequence"/>
</dbReference>
<reference evidence="2 3" key="1">
    <citation type="submission" date="2017-05" db="EMBL/GenBank/DDBJ databases">
        <title>The Genome Sequence of Enterococcus sp. 10A9_DIV0425.</title>
        <authorList>
            <consortium name="The Broad Institute Genomics Platform"/>
            <consortium name="The Broad Institute Genomic Center for Infectious Diseases"/>
            <person name="Earl A."/>
            <person name="Manson A."/>
            <person name="Schwartman J."/>
            <person name="Gilmore M."/>
            <person name="Abouelleil A."/>
            <person name="Cao P."/>
            <person name="Chapman S."/>
            <person name="Cusick C."/>
            <person name="Shea T."/>
            <person name="Young S."/>
            <person name="Neafsey D."/>
            <person name="Nusbaum C."/>
            <person name="Birren B."/>
        </authorList>
    </citation>
    <scope>NUCLEOTIDE SEQUENCE [LARGE SCALE GENOMIC DNA]</scope>
    <source>
        <strain evidence="2 3">10A9_DIV0425</strain>
    </source>
</reference>
<name>A0A2C9XQ60_9ENTE</name>
<evidence type="ECO:0000313" key="2">
    <source>
        <dbReference type="EMBL" id="OTP12320.1"/>
    </source>
</evidence>
<dbReference type="STRING" id="1987383.A5844_000552"/>
<organism evidence="2 3">
    <name type="scientific">Candidatus Enterococcus wittei</name>
    <dbReference type="NCBI Taxonomy" id="1987383"/>
    <lineage>
        <taxon>Bacteria</taxon>
        <taxon>Bacillati</taxon>
        <taxon>Bacillota</taxon>
        <taxon>Bacilli</taxon>
        <taxon>Lactobacillales</taxon>
        <taxon>Enterococcaceae</taxon>
        <taxon>Enterococcus</taxon>
    </lineage>
</organism>
<keyword evidence="1" id="KW-1133">Transmembrane helix</keyword>
<keyword evidence="1" id="KW-0812">Transmembrane</keyword>
<feature type="transmembrane region" description="Helical" evidence="1">
    <location>
        <begin position="172"/>
        <end position="193"/>
    </location>
</feature>
<evidence type="ECO:0000313" key="3">
    <source>
        <dbReference type="Proteomes" id="UP000194933"/>
    </source>
</evidence>
<keyword evidence="1" id="KW-0472">Membrane</keyword>
<proteinExistence type="predicted"/>
<accession>A0A2C9XQ60</accession>
<feature type="transmembrane region" description="Helical" evidence="1">
    <location>
        <begin position="205"/>
        <end position="226"/>
    </location>
</feature>
<sequence length="284" mass="32757">MSKQKFMQKASRWVLTFICSLSLFAGMTLLVLKTTLFNQQFMEEAMQESNYVETITTEINERISDLGRGSNIPAEVLADTVPRAYVQKNVSHYIRSIYTDIPFLIEGTEEVKEKIQQKVEDYAKEKNYEITAQTQQSIDNLKNSAAQSFSDYIEIPYLLVYGKQVMGYSKTLTLMIFFSLTVTALMIIALIAIDTRFFHRALRYLSYAIGGAGLMLLALPLFVYLSKMIERIGINSKSLYHFLTTYLTDFIVTFIQWGIVLLVGSLIVWLLSEMLRRRKVKKRY</sequence>
<keyword evidence="3" id="KW-1185">Reference proteome</keyword>
<gene>
    <name evidence="2" type="ORF">A5844_000552</name>
</gene>
<dbReference type="EMBL" id="NGMO01000001">
    <property type="protein sequence ID" value="OTP12320.1"/>
    <property type="molecule type" value="Genomic_DNA"/>
</dbReference>
<feature type="transmembrane region" description="Helical" evidence="1">
    <location>
        <begin position="246"/>
        <end position="271"/>
    </location>
</feature>
<dbReference type="RefSeq" id="WP_086283711.1">
    <property type="nucleotide sequence ID" value="NZ_NGMO01000001.1"/>
</dbReference>
<dbReference type="AlphaFoldDB" id="A0A2C9XQ60"/>
<comment type="caution">
    <text evidence="2">The sequence shown here is derived from an EMBL/GenBank/DDBJ whole genome shotgun (WGS) entry which is preliminary data.</text>
</comment>